<dbReference type="eggNOG" id="ENOG5033A4A">
    <property type="taxonomic scope" value="Bacteria"/>
</dbReference>
<dbReference type="RefSeq" id="WP_013408083.1">
    <property type="nucleotide sequence ID" value="NC_014655.1"/>
</dbReference>
<feature type="chain" id="PRO_5003188174" description="Lumazine-binding protein" evidence="2">
    <location>
        <begin position="20"/>
        <end position="168"/>
    </location>
</feature>
<name>E4RVH0_LEAB4</name>
<dbReference type="SUPFAM" id="SSF54427">
    <property type="entry name" value="NTF2-like"/>
    <property type="match status" value="1"/>
</dbReference>
<dbReference type="HOGENOM" id="CLU_1584418_0_0_10"/>
<dbReference type="EMBL" id="CP002305">
    <property type="protein sequence ID" value="ADQ17034.1"/>
    <property type="molecule type" value="Genomic_DNA"/>
</dbReference>
<accession>E4RVH0</accession>
<gene>
    <name evidence="3" type="ordered locus">Lbys_1315</name>
</gene>
<protein>
    <recommendedName>
        <fullName evidence="5">Lumazine-binding protein</fullName>
    </recommendedName>
</protein>
<dbReference type="InterPro" id="IPR032710">
    <property type="entry name" value="NTF2-like_dom_sf"/>
</dbReference>
<feature type="compositionally biased region" description="Low complexity" evidence="1">
    <location>
        <begin position="145"/>
        <end position="156"/>
    </location>
</feature>
<feature type="signal peptide" evidence="2">
    <location>
        <begin position="1"/>
        <end position="19"/>
    </location>
</feature>
<evidence type="ECO:0000313" key="4">
    <source>
        <dbReference type="Proteomes" id="UP000007435"/>
    </source>
</evidence>
<feature type="region of interest" description="Disordered" evidence="1">
    <location>
        <begin position="145"/>
        <end position="168"/>
    </location>
</feature>
<reference key="1">
    <citation type="submission" date="2010-11" db="EMBL/GenBank/DDBJ databases">
        <title>The complete genome of Leadbetterella byssophila DSM 17132.</title>
        <authorList>
            <consortium name="US DOE Joint Genome Institute (JGI-PGF)"/>
            <person name="Lucas S."/>
            <person name="Copeland A."/>
            <person name="Lapidus A."/>
            <person name="Glavina del Rio T."/>
            <person name="Dalin E."/>
            <person name="Tice H."/>
            <person name="Bruce D."/>
            <person name="Goodwin L."/>
            <person name="Pitluck S."/>
            <person name="Kyrpides N."/>
            <person name="Mavromatis K."/>
            <person name="Ivanova N."/>
            <person name="Teshima H."/>
            <person name="Brettin T."/>
            <person name="Detter J.C."/>
            <person name="Han C."/>
            <person name="Tapia R."/>
            <person name="Land M."/>
            <person name="Hauser L."/>
            <person name="Markowitz V."/>
            <person name="Cheng J.-F."/>
            <person name="Hugenholtz P."/>
            <person name="Woyke T."/>
            <person name="Wu D."/>
            <person name="Tindall B."/>
            <person name="Pomrenke H.G."/>
            <person name="Brambilla E."/>
            <person name="Klenk H.-P."/>
            <person name="Eisen J.A."/>
        </authorList>
    </citation>
    <scope>NUCLEOTIDE SEQUENCE [LARGE SCALE GENOMIC DNA]</scope>
    <source>
        <strain>DSM 17132</strain>
    </source>
</reference>
<evidence type="ECO:0000256" key="2">
    <source>
        <dbReference type="SAM" id="SignalP"/>
    </source>
</evidence>
<evidence type="ECO:0000313" key="3">
    <source>
        <dbReference type="EMBL" id="ADQ17034.1"/>
    </source>
</evidence>
<dbReference type="Proteomes" id="UP000007435">
    <property type="component" value="Chromosome"/>
</dbReference>
<reference evidence="3 4" key="2">
    <citation type="journal article" date="2011" name="Stand. Genomic Sci.">
        <title>Complete genome sequence of Leadbetterella byssophila type strain (4M15).</title>
        <authorList>
            <person name="Abt B."/>
            <person name="Teshima H."/>
            <person name="Lucas S."/>
            <person name="Lapidus A."/>
            <person name="Del Rio T.G."/>
            <person name="Nolan M."/>
            <person name="Tice H."/>
            <person name="Cheng J.F."/>
            <person name="Pitluck S."/>
            <person name="Liolios K."/>
            <person name="Pagani I."/>
            <person name="Ivanova N."/>
            <person name="Mavromatis K."/>
            <person name="Pati A."/>
            <person name="Tapia R."/>
            <person name="Han C."/>
            <person name="Goodwin L."/>
            <person name="Chen A."/>
            <person name="Palaniappan K."/>
            <person name="Land M."/>
            <person name="Hauser L."/>
            <person name="Chang Y.J."/>
            <person name="Jeffries C.D."/>
            <person name="Rohde M."/>
            <person name="Goker M."/>
            <person name="Tindall B.J."/>
            <person name="Detter J.C."/>
            <person name="Woyke T."/>
            <person name="Bristow J."/>
            <person name="Eisen J.A."/>
            <person name="Markowitz V."/>
            <person name="Hugenholtz P."/>
            <person name="Klenk H.P."/>
            <person name="Kyrpides N.C."/>
        </authorList>
    </citation>
    <scope>NUCLEOTIDE SEQUENCE [LARGE SCALE GENOMIC DNA]</scope>
    <source>
        <strain evidence="4">DSM 17132 / JCM 16389 / KACC 11308 / NBRC 106382 / 4M15</strain>
    </source>
</reference>
<dbReference type="AlphaFoldDB" id="E4RVH0"/>
<keyword evidence="2" id="KW-0732">Signal</keyword>
<proteinExistence type="predicted"/>
<dbReference type="Pfam" id="PF12893">
    <property type="entry name" value="Lumazine_bd_2"/>
    <property type="match status" value="1"/>
</dbReference>
<dbReference type="STRING" id="649349.Lbys_1315"/>
<dbReference type="Gene3D" id="3.10.450.50">
    <property type="match status" value="1"/>
</dbReference>
<keyword evidence="4" id="KW-1185">Reference proteome</keyword>
<evidence type="ECO:0008006" key="5">
    <source>
        <dbReference type="Google" id="ProtNLM"/>
    </source>
</evidence>
<evidence type="ECO:0000256" key="1">
    <source>
        <dbReference type="SAM" id="MobiDB-lite"/>
    </source>
</evidence>
<dbReference type="KEGG" id="lby:Lbys_1315"/>
<sequence length="168" mass="18363">MKKYSLLLLLLIGGTQLHAQTEEDLITQTVNDFLEGGTMGDIERFRGAFVRDAVQKTVGSNGVTGTTVDALISRIKPNQKMDRTTKIISISYANNAATAITETAYATNKIIDLLNLLKVGEQWKIVSRVYSRMELDEQVVTVGDKPAAVPTKTKAPAPKPKKVADDGW</sequence>
<dbReference type="InterPro" id="IPR039437">
    <property type="entry name" value="FrzH/put_lumazine-bd"/>
</dbReference>
<organism evidence="3 4">
    <name type="scientific">Leadbetterella byssophila (strain DSM 17132 / JCM 16389 / KACC 11308 / NBRC 106382 / 4M15)</name>
    <dbReference type="NCBI Taxonomy" id="649349"/>
    <lineage>
        <taxon>Bacteria</taxon>
        <taxon>Pseudomonadati</taxon>
        <taxon>Bacteroidota</taxon>
        <taxon>Cytophagia</taxon>
        <taxon>Cytophagales</taxon>
        <taxon>Leadbetterellaceae</taxon>
        <taxon>Leadbetterella</taxon>
    </lineage>
</organism>
<dbReference type="OrthoDB" id="8445243at2"/>